<dbReference type="EMBL" id="RDBM01000034">
    <property type="protein sequence ID" value="TXS31216.1"/>
    <property type="molecule type" value="Genomic_DNA"/>
</dbReference>
<dbReference type="InterPro" id="IPR006015">
    <property type="entry name" value="Universal_stress_UspA"/>
</dbReference>
<dbReference type="Pfam" id="PF00582">
    <property type="entry name" value="Usp"/>
    <property type="match status" value="2"/>
</dbReference>
<dbReference type="PANTHER" id="PTHR46268:SF6">
    <property type="entry name" value="UNIVERSAL STRESS PROTEIN UP12"/>
    <property type="match status" value="1"/>
</dbReference>
<accession>A0A652L5U7</accession>
<dbReference type="SUPFAM" id="SSF52402">
    <property type="entry name" value="Adenine nucleotide alpha hydrolases-like"/>
    <property type="match status" value="2"/>
</dbReference>
<name>A0A652L5U7_9ACTN</name>
<feature type="domain" description="UspA" evidence="3">
    <location>
        <begin position="172"/>
        <end position="300"/>
    </location>
</feature>
<dbReference type="CDD" id="cd00293">
    <property type="entry name" value="USP-like"/>
    <property type="match status" value="1"/>
</dbReference>
<gene>
    <name evidence="4" type="ORF">EAO74_10105</name>
</gene>
<sequence>MCRPAAMRPDPSGRPAARRTSGWTLDGPVVVGTDGTPDVHRAVRWAAVEADSRERPLTVVHATRTESGHPHLSLKGFRQAKDHAVDVLVEAEALVRKAALGVEVVTVSCPQETATCLLREAGQEGAVVVGTRGHGGFLGLLVGSDALRVAARARVPAVVVPPRERDRPAGVVMVAARDDRDREAVRPAVDLALRRGASLCVVSVWIFLENVGSMATMFDDPSELGVTEGAEAARLVTRLREDRPGLDVTHDVVRAASSAAVLVAATADAVVIGARRRSLPVGAPMGHVSHAVLHHAHCPAVPTPLAGQEPPEQV</sequence>
<dbReference type="InterPro" id="IPR014729">
    <property type="entry name" value="Rossmann-like_a/b/a_fold"/>
</dbReference>
<protein>
    <submittedName>
        <fullName evidence="4">Universal stress protein</fullName>
    </submittedName>
</protein>
<dbReference type="InterPro" id="IPR006016">
    <property type="entry name" value="UspA"/>
</dbReference>
<reference evidence="4" key="1">
    <citation type="submission" date="2018-10" db="EMBL/GenBank/DDBJ databases">
        <authorList>
            <person name="Hariharan J."/>
            <person name="Choudoir M.J."/>
            <person name="Diebold P."/>
            <person name="Panke-Buisse K."/>
            <person name="Campbell A.N."/>
            <person name="Buckley D.H."/>
        </authorList>
    </citation>
    <scope>NUCLEOTIDE SEQUENCE</scope>
    <source>
        <strain evidence="4">Gb1</strain>
    </source>
</reference>
<evidence type="ECO:0000259" key="3">
    <source>
        <dbReference type="Pfam" id="PF00582"/>
    </source>
</evidence>
<dbReference type="AlphaFoldDB" id="A0A652L5U7"/>
<feature type="domain" description="UspA" evidence="3">
    <location>
        <begin position="28"/>
        <end position="161"/>
    </location>
</feature>
<dbReference type="PRINTS" id="PR01438">
    <property type="entry name" value="UNVRSLSTRESS"/>
</dbReference>
<comment type="similarity">
    <text evidence="1">Belongs to the universal stress protein A family.</text>
</comment>
<evidence type="ECO:0000313" key="4">
    <source>
        <dbReference type="EMBL" id="TXS31216.1"/>
    </source>
</evidence>
<proteinExistence type="inferred from homology"/>
<dbReference type="PANTHER" id="PTHR46268">
    <property type="entry name" value="STRESS RESPONSE PROTEIN NHAX"/>
    <property type="match status" value="1"/>
</dbReference>
<feature type="region of interest" description="Disordered" evidence="2">
    <location>
        <begin position="1"/>
        <end position="27"/>
    </location>
</feature>
<dbReference type="Gene3D" id="3.40.50.620">
    <property type="entry name" value="HUPs"/>
    <property type="match status" value="2"/>
</dbReference>
<evidence type="ECO:0000256" key="1">
    <source>
        <dbReference type="ARBA" id="ARBA00008791"/>
    </source>
</evidence>
<evidence type="ECO:0000256" key="2">
    <source>
        <dbReference type="SAM" id="MobiDB-lite"/>
    </source>
</evidence>
<comment type="caution">
    <text evidence="4">The sequence shown here is derived from an EMBL/GenBank/DDBJ whole genome shotgun (WGS) entry which is preliminary data.</text>
</comment>
<organism evidence="4">
    <name type="scientific">Streptomyces sp. gb1(2016)</name>
    <dbReference type="NCBI Taxonomy" id="1828321"/>
    <lineage>
        <taxon>Bacteria</taxon>
        <taxon>Bacillati</taxon>
        <taxon>Actinomycetota</taxon>
        <taxon>Actinomycetes</taxon>
        <taxon>Kitasatosporales</taxon>
        <taxon>Streptomycetaceae</taxon>
        <taxon>Streptomyces</taxon>
    </lineage>
</organism>